<dbReference type="EnsemblPlants" id="AVESA.00010b.r2.3CG0478470.1">
    <property type="protein sequence ID" value="AVESA.00010b.r2.3CG0478470.1.CDS"/>
    <property type="gene ID" value="AVESA.00010b.r2.3CG0478470"/>
</dbReference>
<reference evidence="1" key="1">
    <citation type="submission" date="2021-05" db="EMBL/GenBank/DDBJ databases">
        <authorList>
            <person name="Scholz U."/>
            <person name="Mascher M."/>
            <person name="Fiebig A."/>
        </authorList>
    </citation>
    <scope>NUCLEOTIDE SEQUENCE [LARGE SCALE GENOMIC DNA]</scope>
</reference>
<evidence type="ECO:0000313" key="2">
    <source>
        <dbReference type="Proteomes" id="UP001732700"/>
    </source>
</evidence>
<sequence length="301" mass="35085">MYPKGSPKHHISQLSTMGKKWLSPKHTKRPSPKYRKKSSPKGRKERAIWNAMLEKSLVDILHEHDNAYHRGQNGWSGETWSAMVDIFHNRNQHVKFAKTQVHDKEKELKRDYKMLNEARKQSGVGWNESEFKLEAEPHLWENLAINRSEVEHEQVNNRNIEVEHGQVNQRNTEVEHEQVNQRNIEVEHVQVNQRKVAGPSTNKCNKPKRSPKKSSADGLVGVMERFVKMKEKEANHEALQDFSITKCIAELRNLQGFDPTEKARAFVVFKSVENREIFLNSVNEKDGTALIWLRIEMDKLT</sequence>
<accession>A0ACD5VRK3</accession>
<evidence type="ECO:0000313" key="1">
    <source>
        <dbReference type="EnsemblPlants" id="AVESA.00010b.r2.3CG0478470.1.CDS"/>
    </source>
</evidence>
<proteinExistence type="predicted"/>
<dbReference type="Proteomes" id="UP001732700">
    <property type="component" value="Chromosome 3C"/>
</dbReference>
<protein>
    <submittedName>
        <fullName evidence="1">Uncharacterized protein</fullName>
    </submittedName>
</protein>
<organism evidence="1 2">
    <name type="scientific">Avena sativa</name>
    <name type="common">Oat</name>
    <dbReference type="NCBI Taxonomy" id="4498"/>
    <lineage>
        <taxon>Eukaryota</taxon>
        <taxon>Viridiplantae</taxon>
        <taxon>Streptophyta</taxon>
        <taxon>Embryophyta</taxon>
        <taxon>Tracheophyta</taxon>
        <taxon>Spermatophyta</taxon>
        <taxon>Magnoliopsida</taxon>
        <taxon>Liliopsida</taxon>
        <taxon>Poales</taxon>
        <taxon>Poaceae</taxon>
        <taxon>BOP clade</taxon>
        <taxon>Pooideae</taxon>
        <taxon>Poodae</taxon>
        <taxon>Poeae</taxon>
        <taxon>Poeae Chloroplast Group 1 (Aveneae type)</taxon>
        <taxon>Aveninae</taxon>
        <taxon>Avena</taxon>
    </lineage>
</organism>
<keyword evidence="2" id="KW-1185">Reference proteome</keyword>
<name>A0ACD5VRK3_AVESA</name>
<reference evidence="1" key="2">
    <citation type="submission" date="2025-09" db="UniProtKB">
        <authorList>
            <consortium name="EnsemblPlants"/>
        </authorList>
    </citation>
    <scope>IDENTIFICATION</scope>
</reference>